<feature type="compositionally biased region" description="Basic residues" evidence="4">
    <location>
        <begin position="1"/>
        <end position="12"/>
    </location>
</feature>
<keyword evidence="3" id="KW-0804">Transcription</keyword>
<evidence type="ECO:0000313" key="8">
    <source>
        <dbReference type="Proteomes" id="UP000199615"/>
    </source>
</evidence>
<dbReference type="InterPro" id="IPR036388">
    <property type="entry name" value="WH-like_DNA-bd_sf"/>
</dbReference>
<dbReference type="PROSITE" id="PS51077">
    <property type="entry name" value="HTH_ICLR"/>
    <property type="match status" value="1"/>
</dbReference>
<dbReference type="FunFam" id="1.10.10.10:FF:000056">
    <property type="entry name" value="IclR family transcriptional regulator"/>
    <property type="match status" value="1"/>
</dbReference>
<reference evidence="8" key="1">
    <citation type="submission" date="2016-10" db="EMBL/GenBank/DDBJ databases">
        <authorList>
            <person name="Varghese N."/>
            <person name="Submissions S."/>
        </authorList>
    </citation>
    <scope>NUCLEOTIDE SEQUENCE [LARGE SCALE GENOMIC DNA]</scope>
    <source>
        <strain evidence="8">DSM 123</strain>
    </source>
</reference>
<dbReference type="SUPFAM" id="SSF46785">
    <property type="entry name" value="Winged helix' DNA-binding domain"/>
    <property type="match status" value="1"/>
</dbReference>
<dbReference type="Proteomes" id="UP000199615">
    <property type="component" value="Unassembled WGS sequence"/>
</dbReference>
<dbReference type="InterPro" id="IPR005471">
    <property type="entry name" value="Tscrpt_reg_IclR_N"/>
</dbReference>
<dbReference type="OrthoDB" id="9807558at2"/>
<feature type="domain" description="HTH iclR-type" evidence="5">
    <location>
        <begin position="67"/>
        <end position="129"/>
    </location>
</feature>
<dbReference type="AlphaFoldDB" id="A0A1H8NJL6"/>
<dbReference type="InterPro" id="IPR036390">
    <property type="entry name" value="WH_DNA-bd_sf"/>
</dbReference>
<dbReference type="PANTHER" id="PTHR30136:SF33">
    <property type="entry name" value="TRANSCRIPTIONAL REGULATORY PROTEIN"/>
    <property type="match status" value="1"/>
</dbReference>
<protein>
    <submittedName>
        <fullName evidence="7">Transcriptional regulator, IclR family</fullName>
    </submittedName>
</protein>
<feature type="domain" description="IclR-ED" evidence="6">
    <location>
        <begin position="130"/>
        <end position="313"/>
    </location>
</feature>
<dbReference type="EMBL" id="FODT01000002">
    <property type="protein sequence ID" value="SEO29752.1"/>
    <property type="molecule type" value="Genomic_DNA"/>
</dbReference>
<dbReference type="Pfam" id="PF01614">
    <property type="entry name" value="IclR_C"/>
    <property type="match status" value="1"/>
</dbReference>
<dbReference type="RefSeq" id="WP_092681926.1">
    <property type="nucleotide sequence ID" value="NZ_FODT01000002.1"/>
</dbReference>
<proteinExistence type="predicted"/>
<keyword evidence="8" id="KW-1185">Reference proteome</keyword>
<evidence type="ECO:0000256" key="2">
    <source>
        <dbReference type="ARBA" id="ARBA00023125"/>
    </source>
</evidence>
<accession>A0A1H8NJL6</accession>
<evidence type="ECO:0000259" key="5">
    <source>
        <dbReference type="PROSITE" id="PS51077"/>
    </source>
</evidence>
<dbReference type="PANTHER" id="PTHR30136">
    <property type="entry name" value="HELIX-TURN-HELIX TRANSCRIPTIONAL REGULATOR, ICLR FAMILY"/>
    <property type="match status" value="1"/>
</dbReference>
<sequence length="313" mass="33468">MTAKKPTRRSATTRRPAAKTVAERSVVTPASEERAQRRAAQQALQRASRRPRAGAADSDDAGGRLFVSALARGLDVLGAFRAGDRALGNRELAERTGLPKPTISRMTHTLIQLGYLSYDPRSATYQLGARALALSYAALANLDVRKAALPIMTELAEASHLHLGLGTRERLTMLNIESCEGNALVGLRLPSGSRVPMATTALGKAYLAAIGDDERRLLFTELRKQHGEDWPKMLKSIERSTTEIARRGFCLSTGEWRKDINAVGAAIVPPAGGAVYALSFGGPAYLVSPQQLLEQHGPALAQAAKRISAALGA</sequence>
<dbReference type="Gene3D" id="1.10.10.10">
    <property type="entry name" value="Winged helix-like DNA-binding domain superfamily/Winged helix DNA-binding domain"/>
    <property type="match status" value="1"/>
</dbReference>
<dbReference type="InterPro" id="IPR014757">
    <property type="entry name" value="Tscrpt_reg_IclR_C"/>
</dbReference>
<dbReference type="GO" id="GO:0003700">
    <property type="term" value="F:DNA-binding transcription factor activity"/>
    <property type="evidence" value="ECO:0007669"/>
    <property type="project" value="TreeGrafter"/>
</dbReference>
<organism evidence="7 8">
    <name type="scientific">Rhodopseudomonas pseudopalustris</name>
    <dbReference type="NCBI Taxonomy" id="1513892"/>
    <lineage>
        <taxon>Bacteria</taxon>
        <taxon>Pseudomonadati</taxon>
        <taxon>Pseudomonadota</taxon>
        <taxon>Alphaproteobacteria</taxon>
        <taxon>Hyphomicrobiales</taxon>
        <taxon>Nitrobacteraceae</taxon>
        <taxon>Rhodopseudomonas</taxon>
    </lineage>
</organism>
<gene>
    <name evidence="7" type="ORF">SAMN05444123_102139</name>
</gene>
<evidence type="ECO:0000256" key="3">
    <source>
        <dbReference type="ARBA" id="ARBA00023163"/>
    </source>
</evidence>
<evidence type="ECO:0000256" key="1">
    <source>
        <dbReference type="ARBA" id="ARBA00023015"/>
    </source>
</evidence>
<evidence type="ECO:0000313" key="7">
    <source>
        <dbReference type="EMBL" id="SEO29752.1"/>
    </source>
</evidence>
<keyword evidence="1" id="KW-0805">Transcription regulation</keyword>
<keyword evidence="2" id="KW-0238">DNA-binding</keyword>
<evidence type="ECO:0000259" key="6">
    <source>
        <dbReference type="PROSITE" id="PS51078"/>
    </source>
</evidence>
<name>A0A1H8NJL6_9BRAD</name>
<dbReference type="SUPFAM" id="SSF55781">
    <property type="entry name" value="GAF domain-like"/>
    <property type="match status" value="1"/>
</dbReference>
<evidence type="ECO:0000256" key="4">
    <source>
        <dbReference type="SAM" id="MobiDB-lite"/>
    </source>
</evidence>
<dbReference type="Pfam" id="PF09339">
    <property type="entry name" value="HTH_IclR"/>
    <property type="match status" value="1"/>
</dbReference>
<dbReference type="SMART" id="SM00346">
    <property type="entry name" value="HTH_ICLR"/>
    <property type="match status" value="1"/>
</dbReference>
<dbReference type="InterPro" id="IPR029016">
    <property type="entry name" value="GAF-like_dom_sf"/>
</dbReference>
<dbReference type="PROSITE" id="PS51078">
    <property type="entry name" value="ICLR_ED"/>
    <property type="match status" value="1"/>
</dbReference>
<feature type="region of interest" description="Disordered" evidence="4">
    <location>
        <begin position="1"/>
        <end position="59"/>
    </location>
</feature>
<dbReference type="InterPro" id="IPR050707">
    <property type="entry name" value="HTH_MetabolicPath_Reg"/>
</dbReference>
<dbReference type="Gene3D" id="3.30.450.40">
    <property type="match status" value="1"/>
</dbReference>
<dbReference type="GO" id="GO:0003677">
    <property type="term" value="F:DNA binding"/>
    <property type="evidence" value="ECO:0007669"/>
    <property type="project" value="UniProtKB-KW"/>
</dbReference>
<dbReference type="GO" id="GO:0045892">
    <property type="term" value="P:negative regulation of DNA-templated transcription"/>
    <property type="evidence" value="ECO:0007669"/>
    <property type="project" value="TreeGrafter"/>
</dbReference>